<keyword evidence="4" id="KW-1185">Reference proteome</keyword>
<dbReference type="EMBL" id="JAQMWT010000667">
    <property type="protein sequence ID" value="KAJ8598634.1"/>
    <property type="molecule type" value="Genomic_DNA"/>
</dbReference>
<feature type="domain" description="Amine oxidase" evidence="2">
    <location>
        <begin position="158"/>
        <end position="265"/>
    </location>
</feature>
<dbReference type="SUPFAM" id="SSF51905">
    <property type="entry name" value="FAD/NAD(P)-binding domain"/>
    <property type="match status" value="1"/>
</dbReference>
<evidence type="ECO:0000259" key="2">
    <source>
        <dbReference type="Pfam" id="PF01593"/>
    </source>
</evidence>
<dbReference type="InterPro" id="IPR036188">
    <property type="entry name" value="FAD/NAD-bd_sf"/>
</dbReference>
<organism evidence="3 4">
    <name type="scientific">Chrysophaeum taylorii</name>
    <dbReference type="NCBI Taxonomy" id="2483200"/>
    <lineage>
        <taxon>Eukaryota</taxon>
        <taxon>Sar</taxon>
        <taxon>Stramenopiles</taxon>
        <taxon>Ochrophyta</taxon>
        <taxon>Pelagophyceae</taxon>
        <taxon>Pelagomonadales</taxon>
        <taxon>Pelagomonadaceae</taxon>
        <taxon>Chrysophaeum</taxon>
    </lineage>
</organism>
<comment type="caution">
    <text evidence="3">The sequence shown here is derived from an EMBL/GenBank/DDBJ whole genome shotgun (WGS) entry which is preliminary data.</text>
</comment>
<dbReference type="Pfam" id="PF13450">
    <property type="entry name" value="NAD_binding_8"/>
    <property type="match status" value="1"/>
</dbReference>
<dbReference type="Pfam" id="PF01593">
    <property type="entry name" value="Amino_oxidase"/>
    <property type="match status" value="1"/>
</dbReference>
<dbReference type="Proteomes" id="UP001230188">
    <property type="component" value="Unassembled WGS sequence"/>
</dbReference>
<feature type="chain" id="PRO_5042084310" description="Amine oxidase domain-containing protein" evidence="1">
    <location>
        <begin position="17"/>
        <end position="461"/>
    </location>
</feature>
<proteinExistence type="predicted"/>
<reference evidence="3" key="1">
    <citation type="submission" date="2023-01" db="EMBL/GenBank/DDBJ databases">
        <title>Metagenome sequencing of chrysophaentin producing Chrysophaeum taylorii.</title>
        <authorList>
            <person name="Davison J."/>
            <person name="Bewley C."/>
        </authorList>
    </citation>
    <scope>NUCLEOTIDE SEQUENCE</scope>
    <source>
        <strain evidence="3">NIES-1699</strain>
    </source>
</reference>
<dbReference type="InterPro" id="IPR050281">
    <property type="entry name" value="Flavin_monoamine_oxidase"/>
</dbReference>
<dbReference type="AlphaFoldDB" id="A0AAD7XHS3"/>
<dbReference type="GO" id="GO:0016491">
    <property type="term" value="F:oxidoreductase activity"/>
    <property type="evidence" value="ECO:0007669"/>
    <property type="project" value="InterPro"/>
</dbReference>
<name>A0AAD7XHS3_9STRA</name>
<evidence type="ECO:0000313" key="3">
    <source>
        <dbReference type="EMBL" id="KAJ8598634.1"/>
    </source>
</evidence>
<dbReference type="Gene3D" id="3.50.50.60">
    <property type="entry name" value="FAD/NAD(P)-binding domain"/>
    <property type="match status" value="2"/>
</dbReference>
<protein>
    <recommendedName>
        <fullName evidence="2">Amine oxidase domain-containing protein</fullName>
    </recommendedName>
</protein>
<evidence type="ECO:0000313" key="4">
    <source>
        <dbReference type="Proteomes" id="UP001230188"/>
    </source>
</evidence>
<gene>
    <name evidence="3" type="ORF">CTAYLR_003068</name>
</gene>
<evidence type="ECO:0000256" key="1">
    <source>
        <dbReference type="SAM" id="SignalP"/>
    </source>
</evidence>
<dbReference type="PANTHER" id="PTHR10742">
    <property type="entry name" value="FLAVIN MONOAMINE OXIDASE"/>
    <property type="match status" value="1"/>
</dbReference>
<feature type="signal peptide" evidence="1">
    <location>
        <begin position="1"/>
        <end position="16"/>
    </location>
</feature>
<accession>A0AAD7XHS3</accession>
<dbReference type="PANTHER" id="PTHR10742:SF410">
    <property type="entry name" value="LYSINE-SPECIFIC HISTONE DEMETHYLASE 2"/>
    <property type="match status" value="1"/>
</dbReference>
<dbReference type="Gene3D" id="3.90.660.10">
    <property type="match status" value="1"/>
</dbReference>
<keyword evidence="1" id="KW-0732">Signal</keyword>
<dbReference type="InterPro" id="IPR002937">
    <property type="entry name" value="Amino_oxidase"/>
</dbReference>
<sequence>MVLSVLGALLAARCSAKTNRFSAKWRGTEATADAAFAAADVPLKTDCTISVIGAGWSGAYFAWRLAIDSQTVKASEVCVFEANGRVGGRVDSIHGLPGFDDLAVDLGGYRFIETDLLPAQLVWKALELPTACYDWNCSADCEGANCYVIKDVYANNCGYARPIETMLARLEDAGAGVYFGYALESLKWGNTTTLGFRNGAKVVSKTVLLNVPRNSLENLDIEPALPALAELLLDRVSMTALNKVYAYYDDAWWNSKLGLMEGYFNSTTSLAPLVGRYHDGPQKCAIGRDTDGKVIYGAKFQGGNCTGAIEVYYSVEAPFYRAFMTDDLSPVTVATDDRHPLKIAVHEALMAYHANALAAVGFATSDIPLPVTVVLSNWIKDGAYAPGIGRMLATDYGKKIARNPTNGLANLFVANQDYGYKSGWANGGLLMAEKVLQSDLGVGKPAWLDDAYYEEYILQVP</sequence>